<feature type="domain" description="Thioredoxin" evidence="1">
    <location>
        <begin position="5"/>
        <end position="180"/>
    </location>
</feature>
<dbReference type="InterPro" id="IPR032801">
    <property type="entry name" value="PXL2A/B/C"/>
</dbReference>
<dbReference type="OrthoDB" id="3790118at2"/>
<protein>
    <submittedName>
        <fullName evidence="2">Peroxiredoxin</fullName>
    </submittedName>
</protein>
<dbReference type="InterPro" id="IPR013766">
    <property type="entry name" value="Thioredoxin_domain"/>
</dbReference>
<dbReference type="AlphaFoldDB" id="A0A2N3WJK8"/>
<dbReference type="Proteomes" id="UP000233750">
    <property type="component" value="Unassembled WGS sequence"/>
</dbReference>
<evidence type="ECO:0000259" key="1">
    <source>
        <dbReference type="PROSITE" id="PS51352"/>
    </source>
</evidence>
<evidence type="ECO:0000313" key="3">
    <source>
        <dbReference type="Proteomes" id="UP000233750"/>
    </source>
</evidence>
<dbReference type="PANTHER" id="PTHR28630">
    <property type="match status" value="1"/>
</dbReference>
<sequence length="182" mass="20327">MHRLAGVGDQIGPITLYDVDGTPVELASLSDRPVLLPLVRYYGCMPCRAFLSELNEIRDELHDAGVRLVGVGGAADYQARHLMEHGIGFPLLLDPRHDLYRALDVRRIRWWMLLQPVTWRNYLLAARRARQGRITGHPLQAPGLAIVDTDGTIRFLHRGKTLGDYPTIEAIRSAVGRISATS</sequence>
<dbReference type="SUPFAM" id="SSF52833">
    <property type="entry name" value="Thioredoxin-like"/>
    <property type="match status" value="1"/>
</dbReference>
<dbReference type="CDD" id="cd02970">
    <property type="entry name" value="PRX_like2"/>
    <property type="match status" value="1"/>
</dbReference>
<dbReference type="InterPro" id="IPR000866">
    <property type="entry name" value="AhpC/TSA"/>
</dbReference>
<dbReference type="EMBL" id="PJMY01000003">
    <property type="protein sequence ID" value="PKV94049.1"/>
    <property type="molecule type" value="Genomic_DNA"/>
</dbReference>
<dbReference type="PROSITE" id="PS51352">
    <property type="entry name" value="THIOREDOXIN_2"/>
    <property type="match status" value="1"/>
</dbReference>
<dbReference type="Pfam" id="PF00578">
    <property type="entry name" value="AhpC-TSA"/>
    <property type="match status" value="1"/>
</dbReference>
<keyword evidence="3" id="KW-1185">Reference proteome</keyword>
<proteinExistence type="predicted"/>
<reference evidence="2 3" key="1">
    <citation type="submission" date="2017-12" db="EMBL/GenBank/DDBJ databases">
        <title>Sequencing the genomes of 1000 Actinobacteria strains.</title>
        <authorList>
            <person name="Klenk H.-P."/>
        </authorList>
    </citation>
    <scope>NUCLEOTIDE SEQUENCE [LARGE SCALE GENOMIC DNA]</scope>
    <source>
        <strain evidence="2 3">DSM 45165</strain>
    </source>
</reference>
<organism evidence="2 3">
    <name type="scientific">Amycolatopsis echigonensis</name>
    <dbReference type="NCBI Taxonomy" id="2576905"/>
    <lineage>
        <taxon>Bacteria</taxon>
        <taxon>Bacillati</taxon>
        <taxon>Actinomycetota</taxon>
        <taxon>Actinomycetes</taxon>
        <taxon>Pseudonocardiales</taxon>
        <taxon>Pseudonocardiaceae</taxon>
        <taxon>Amycolatopsis</taxon>
    </lineage>
</organism>
<comment type="caution">
    <text evidence="2">The sequence shown here is derived from an EMBL/GenBank/DDBJ whole genome shotgun (WGS) entry which is preliminary data.</text>
</comment>
<dbReference type="InterPro" id="IPR036249">
    <property type="entry name" value="Thioredoxin-like_sf"/>
</dbReference>
<name>A0A2N3WJK8_9PSEU</name>
<dbReference type="GO" id="GO:0016209">
    <property type="term" value="F:antioxidant activity"/>
    <property type="evidence" value="ECO:0007669"/>
    <property type="project" value="InterPro"/>
</dbReference>
<dbReference type="RefSeq" id="WP_013673470.1">
    <property type="nucleotide sequence ID" value="NZ_PJMY01000003.1"/>
</dbReference>
<dbReference type="Gene3D" id="3.40.30.10">
    <property type="entry name" value="Glutaredoxin"/>
    <property type="match status" value="1"/>
</dbReference>
<gene>
    <name evidence="2" type="ORF">ATK30_4918</name>
</gene>
<dbReference type="GO" id="GO:0016491">
    <property type="term" value="F:oxidoreductase activity"/>
    <property type="evidence" value="ECO:0007669"/>
    <property type="project" value="InterPro"/>
</dbReference>
<dbReference type="PANTHER" id="PTHR28630:SF3">
    <property type="entry name" value="PEROXIREDOXIN-LIKE 2C"/>
    <property type="match status" value="1"/>
</dbReference>
<evidence type="ECO:0000313" key="2">
    <source>
        <dbReference type="EMBL" id="PKV94049.1"/>
    </source>
</evidence>
<accession>A0A2N3WJK8</accession>